<sequence length="115" mass="13287">MKNSIIPSRGNLKPYLGKIVFCSGVISEFRAHPTRRDLDSVCLSNLVITPEEEDSVFIDHVWVLRRQLRRAKTPLSLGRRINFLAKVYRYRRLGGKSKEKGLWGEMDYGLSPREP</sequence>
<gene>
    <name evidence="1" type="ORF">SCBWM1_gp124</name>
</gene>
<accession>A0A3G1L3Q4</accession>
<name>A0A3G1L3Q4_9CAUD</name>
<keyword evidence="2" id="KW-1185">Reference proteome</keyword>
<proteinExistence type="predicted"/>
<evidence type="ECO:0000313" key="2">
    <source>
        <dbReference type="Proteomes" id="UP000274731"/>
    </source>
</evidence>
<evidence type="ECO:0000313" key="1">
    <source>
        <dbReference type="EMBL" id="ATW62808.1"/>
    </source>
</evidence>
<dbReference type="EMBL" id="MG450654">
    <property type="protein sequence ID" value="ATW62808.1"/>
    <property type="molecule type" value="Genomic_DNA"/>
</dbReference>
<dbReference type="Proteomes" id="UP000274731">
    <property type="component" value="Segment"/>
</dbReference>
<protein>
    <submittedName>
        <fullName evidence="1">Uncharacterized protein</fullName>
    </submittedName>
</protein>
<reference evidence="1 2" key="1">
    <citation type="journal article" date="2018" name="Environ. Microbiol.">
        <title>Novel phage-host interactions and evolution as revealed by a cyanomyovirus isolated from an estuarine environment.</title>
        <authorList>
            <person name="Xu Y."/>
            <person name="Zhang R."/>
            <person name="Wang N."/>
            <person name="Cai L."/>
            <person name="Tong Y."/>
            <person name="Sun Q."/>
            <person name="Chen F."/>
            <person name="Jiao N."/>
        </authorList>
    </citation>
    <scope>NUCLEOTIDE SEQUENCE [LARGE SCALE GENOMIC DNA]</scope>
</reference>
<organism evidence="1 2">
    <name type="scientific">Synechococcus phage S-CBWM1</name>
    <dbReference type="NCBI Taxonomy" id="2053653"/>
    <lineage>
        <taxon>Viruses</taxon>
        <taxon>Duplodnaviria</taxon>
        <taxon>Heunggongvirae</taxon>
        <taxon>Uroviricota</taxon>
        <taxon>Caudoviricetes</taxon>
        <taxon>Aokuangvirus</taxon>
        <taxon>Aokuangvirus SCBWM1</taxon>
    </lineage>
</organism>